<dbReference type="Proteomes" id="UP001241603">
    <property type="component" value="Unassembled WGS sequence"/>
</dbReference>
<name>A0ABU0H749_9HYPH</name>
<accession>A0ABU0H749</accession>
<sequence length="93" mass="10263">MHFAVILTDRKDGLPIRLANRPAHIEWLKSSGIPIAGPFLDETGEGMIGTLLIVEADDEAGVVAIIDNDPYAKADLFESRQIRPWRWVVGKPA</sequence>
<comment type="caution">
    <text evidence="3">The sequence shown here is derived from an EMBL/GenBank/DDBJ whole genome shotgun (WGS) entry which is preliminary data.</text>
</comment>
<dbReference type="Pfam" id="PF03795">
    <property type="entry name" value="YCII"/>
    <property type="match status" value="1"/>
</dbReference>
<feature type="domain" description="YCII-related" evidence="2">
    <location>
        <begin position="1"/>
        <end position="86"/>
    </location>
</feature>
<protein>
    <submittedName>
        <fullName evidence="3">Uncharacterized protein YciI</fullName>
    </submittedName>
</protein>
<proteinExistence type="inferred from homology"/>
<evidence type="ECO:0000259" key="2">
    <source>
        <dbReference type="Pfam" id="PF03795"/>
    </source>
</evidence>
<dbReference type="InterPro" id="IPR051807">
    <property type="entry name" value="Sec-metab_biosynth-assoc"/>
</dbReference>
<dbReference type="SUPFAM" id="SSF54909">
    <property type="entry name" value="Dimeric alpha+beta barrel"/>
    <property type="match status" value="1"/>
</dbReference>
<dbReference type="RefSeq" id="WP_266348220.1">
    <property type="nucleotide sequence ID" value="NZ_JAPKNG010000002.1"/>
</dbReference>
<dbReference type="PANTHER" id="PTHR33606">
    <property type="entry name" value="PROTEIN YCII"/>
    <property type="match status" value="1"/>
</dbReference>
<comment type="similarity">
    <text evidence="1">Belongs to the YciI family.</text>
</comment>
<keyword evidence="4" id="KW-1185">Reference proteome</keyword>
<evidence type="ECO:0000313" key="3">
    <source>
        <dbReference type="EMBL" id="MDQ0437291.1"/>
    </source>
</evidence>
<dbReference type="PANTHER" id="PTHR33606:SF3">
    <property type="entry name" value="PROTEIN YCII"/>
    <property type="match status" value="1"/>
</dbReference>
<evidence type="ECO:0000256" key="1">
    <source>
        <dbReference type="ARBA" id="ARBA00007689"/>
    </source>
</evidence>
<reference evidence="3 4" key="1">
    <citation type="submission" date="2023-07" db="EMBL/GenBank/DDBJ databases">
        <title>Genomic Encyclopedia of Type Strains, Phase IV (KMG-IV): sequencing the most valuable type-strain genomes for metagenomic binning, comparative biology and taxonomic classification.</title>
        <authorList>
            <person name="Goeker M."/>
        </authorList>
    </citation>
    <scope>NUCLEOTIDE SEQUENCE [LARGE SCALE GENOMIC DNA]</scope>
    <source>
        <strain evidence="3 4">B6-8</strain>
    </source>
</reference>
<dbReference type="Gene3D" id="3.30.70.1060">
    <property type="entry name" value="Dimeric alpha+beta barrel"/>
    <property type="match status" value="1"/>
</dbReference>
<dbReference type="InterPro" id="IPR011008">
    <property type="entry name" value="Dimeric_a/b-barrel"/>
</dbReference>
<dbReference type="InterPro" id="IPR005545">
    <property type="entry name" value="YCII"/>
</dbReference>
<gene>
    <name evidence="3" type="ORF">QO014_001676</name>
</gene>
<organism evidence="3 4">
    <name type="scientific">Kaistia dalseonensis</name>
    <dbReference type="NCBI Taxonomy" id="410840"/>
    <lineage>
        <taxon>Bacteria</taxon>
        <taxon>Pseudomonadati</taxon>
        <taxon>Pseudomonadota</taxon>
        <taxon>Alphaproteobacteria</taxon>
        <taxon>Hyphomicrobiales</taxon>
        <taxon>Kaistiaceae</taxon>
        <taxon>Kaistia</taxon>
    </lineage>
</organism>
<dbReference type="EMBL" id="JAUSVO010000002">
    <property type="protein sequence ID" value="MDQ0437291.1"/>
    <property type="molecule type" value="Genomic_DNA"/>
</dbReference>
<evidence type="ECO:0000313" key="4">
    <source>
        <dbReference type="Proteomes" id="UP001241603"/>
    </source>
</evidence>